<dbReference type="SUPFAM" id="SSF54637">
    <property type="entry name" value="Thioesterase/thiol ester dehydrase-isomerase"/>
    <property type="match status" value="2"/>
</dbReference>
<name>A0A653D6B1_CALMS</name>
<evidence type="ECO:0000256" key="3">
    <source>
        <dbReference type="ARBA" id="ARBA00006484"/>
    </source>
</evidence>
<dbReference type="Pfam" id="PF00106">
    <property type="entry name" value="adh_short"/>
    <property type="match status" value="1"/>
</dbReference>
<evidence type="ECO:0000256" key="8">
    <source>
        <dbReference type="ARBA" id="ARBA00023239"/>
    </source>
</evidence>
<comment type="pathway">
    <text evidence="2">Lipid metabolism; fatty acid beta-oxidation.</text>
</comment>
<dbReference type="InterPro" id="IPR002539">
    <property type="entry name" value="MaoC-like_dom"/>
</dbReference>
<reference evidence="11 12" key="1">
    <citation type="submission" date="2019-01" db="EMBL/GenBank/DDBJ databases">
        <authorList>
            <person name="Sayadi A."/>
        </authorList>
    </citation>
    <scope>NUCLEOTIDE SEQUENCE [LARGE SCALE GENOMIC DNA]</scope>
</reference>
<evidence type="ECO:0000256" key="4">
    <source>
        <dbReference type="ARBA" id="ARBA00022832"/>
    </source>
</evidence>
<keyword evidence="7" id="KW-0576">Peroxisome</keyword>
<dbReference type="Pfam" id="PF01575">
    <property type="entry name" value="MaoC_dehydratas"/>
    <property type="match status" value="1"/>
</dbReference>
<dbReference type="CDD" id="cd05353">
    <property type="entry name" value="hydroxyacyl-CoA-like_DH_SDR_c-like"/>
    <property type="match status" value="1"/>
</dbReference>
<dbReference type="SMART" id="SM00822">
    <property type="entry name" value="PKS_KR"/>
    <property type="match status" value="1"/>
</dbReference>
<evidence type="ECO:0000256" key="5">
    <source>
        <dbReference type="ARBA" id="ARBA00023002"/>
    </source>
</evidence>
<dbReference type="Gene3D" id="1.10.287.4290">
    <property type="match status" value="1"/>
</dbReference>
<dbReference type="InterPro" id="IPR051687">
    <property type="entry name" value="Peroxisomal_Beta-Oxidation"/>
</dbReference>
<keyword evidence="6" id="KW-0443">Lipid metabolism</keyword>
<dbReference type="Gene3D" id="3.10.129.10">
    <property type="entry name" value="Hotdog Thioesterase"/>
    <property type="match status" value="1"/>
</dbReference>
<proteinExistence type="inferred from homology"/>
<comment type="subcellular location">
    <subcellularLocation>
        <location evidence="1">Peroxisome</location>
    </subcellularLocation>
</comment>
<dbReference type="CDD" id="cd03448">
    <property type="entry name" value="HDE_HSD"/>
    <property type="match status" value="1"/>
</dbReference>
<organism evidence="11 12">
    <name type="scientific">Callosobruchus maculatus</name>
    <name type="common">Southern cowpea weevil</name>
    <name type="synonym">Pulse bruchid</name>
    <dbReference type="NCBI Taxonomy" id="64391"/>
    <lineage>
        <taxon>Eukaryota</taxon>
        <taxon>Metazoa</taxon>
        <taxon>Ecdysozoa</taxon>
        <taxon>Arthropoda</taxon>
        <taxon>Hexapoda</taxon>
        <taxon>Insecta</taxon>
        <taxon>Pterygota</taxon>
        <taxon>Neoptera</taxon>
        <taxon>Endopterygota</taxon>
        <taxon>Coleoptera</taxon>
        <taxon>Polyphaga</taxon>
        <taxon>Cucujiformia</taxon>
        <taxon>Chrysomeloidea</taxon>
        <taxon>Chrysomelidae</taxon>
        <taxon>Bruchinae</taxon>
        <taxon>Bruchini</taxon>
        <taxon>Callosobruchus</taxon>
    </lineage>
</organism>
<evidence type="ECO:0000256" key="2">
    <source>
        <dbReference type="ARBA" id="ARBA00005005"/>
    </source>
</evidence>
<dbReference type="PANTHER" id="PTHR45024">
    <property type="entry name" value="DEHYDROGENASES, SHORT CHAIN"/>
    <property type="match status" value="1"/>
</dbReference>
<gene>
    <name evidence="11" type="ORF">CALMAC_LOCUS14757</name>
</gene>
<dbReference type="GO" id="GO:0006635">
    <property type="term" value="P:fatty acid beta-oxidation"/>
    <property type="evidence" value="ECO:0007669"/>
    <property type="project" value="UniProtKB-UniPathway"/>
</dbReference>
<dbReference type="EMBL" id="CAACVG010010360">
    <property type="protein sequence ID" value="VEN55625.1"/>
    <property type="molecule type" value="Genomic_DNA"/>
</dbReference>
<dbReference type="InterPro" id="IPR029069">
    <property type="entry name" value="HotDog_dom_sf"/>
</dbReference>
<dbReference type="GO" id="GO:0005777">
    <property type="term" value="C:peroxisome"/>
    <property type="evidence" value="ECO:0007669"/>
    <property type="project" value="UniProtKB-SubCell"/>
</dbReference>
<keyword evidence="5" id="KW-0560">Oxidoreductase</keyword>
<dbReference type="InterPro" id="IPR002347">
    <property type="entry name" value="SDR_fam"/>
</dbReference>
<dbReference type="OrthoDB" id="3592703at2759"/>
<feature type="non-terminal residue" evidence="11">
    <location>
        <position position="580"/>
    </location>
</feature>
<dbReference type="InterPro" id="IPR054357">
    <property type="entry name" value="MFE-2_N"/>
</dbReference>
<dbReference type="GO" id="GO:0018812">
    <property type="term" value="F:3-hydroxyacyl-CoA dehydratase activity"/>
    <property type="evidence" value="ECO:0007669"/>
    <property type="project" value="UniProtKB-ARBA"/>
</dbReference>
<dbReference type="AlphaFoldDB" id="A0A653D6B1"/>
<dbReference type="Proteomes" id="UP000410492">
    <property type="component" value="Unassembled WGS sequence"/>
</dbReference>
<feature type="domain" description="Ketoreductase" evidence="10">
    <location>
        <begin position="9"/>
        <end position="202"/>
    </location>
</feature>
<sequence length="580" mass="62782">MPDLRFDGRVAVVTGAGAGLGRAYALLFASRGAKVVVNDLGVSRHGDGSSSNAADKVVDEIRRNGGTAVANYDSVVEGEKIIKTALDNFGKVDILINNAGILRDKSLVKMTDHDWDLIHAVHLKGSFKTSQAAFPVFKKQGYGRIIMTSSTAGLYGNFGQSNYSAAKMGLVGLSHTIAKEGGKYNIHCNVIVPTAASRLTEDILPPDLFAELKPELIAPVVAFLCHESCQENGSIIESAAGWAGKCAIIRSNGALLRSSLVDDVTIEKVRDKWDQICDLDNSRRMNSAQEATGALLESLEGLKNKEEEEKADTFEFGSKDGMLYALGVGASVANPEELQFLYEYHENYSILPTFYILPVMQAVFASSLENVIPGKHISLEQVLHGEHYIEFLGEVPLEGKLTTKSKVVEVLDKGTGAVIVIDAESYDENGQLVLRNQCVTFAVKSGNFGGPRNGTKAISCEPKPNRNPDVSLSQKTSIDQAALYRLSGDRNPLHIDPSFAAVSGYDRPILHGLCTLGFSVRLLLSAFASHNASLFKACKARFVKPVYPGQTLRVDMWREGNRIHFETVAVETSTVVISGK</sequence>
<dbReference type="InterPro" id="IPR057326">
    <property type="entry name" value="KR_dom"/>
</dbReference>
<dbReference type="UniPathway" id="UPA00659"/>
<dbReference type="GO" id="GO:0016491">
    <property type="term" value="F:oxidoreductase activity"/>
    <property type="evidence" value="ECO:0007669"/>
    <property type="project" value="UniProtKB-KW"/>
</dbReference>
<evidence type="ECO:0000256" key="7">
    <source>
        <dbReference type="ARBA" id="ARBA00023140"/>
    </source>
</evidence>
<dbReference type="PRINTS" id="PR00080">
    <property type="entry name" value="SDRFAMILY"/>
</dbReference>
<keyword evidence="8" id="KW-0456">Lyase</keyword>
<dbReference type="Gene3D" id="3.40.50.720">
    <property type="entry name" value="NAD(P)-binding Rossmann-like Domain"/>
    <property type="match status" value="1"/>
</dbReference>
<evidence type="ECO:0000256" key="9">
    <source>
        <dbReference type="ARBA" id="ARBA00073497"/>
    </source>
</evidence>
<dbReference type="InterPro" id="IPR020904">
    <property type="entry name" value="Sc_DH/Rdtase_CS"/>
</dbReference>
<accession>A0A653D6B1</accession>
<protein>
    <recommendedName>
        <fullName evidence="9">Peroxisomal multifunctional enzyme type 2</fullName>
    </recommendedName>
</protein>
<evidence type="ECO:0000256" key="6">
    <source>
        <dbReference type="ARBA" id="ARBA00023098"/>
    </source>
</evidence>
<dbReference type="PROSITE" id="PS00061">
    <property type="entry name" value="ADH_SHORT"/>
    <property type="match status" value="1"/>
</dbReference>
<dbReference type="SUPFAM" id="SSF51735">
    <property type="entry name" value="NAD(P)-binding Rossmann-fold domains"/>
    <property type="match status" value="1"/>
</dbReference>
<comment type="similarity">
    <text evidence="3">Belongs to the short-chain dehydrogenases/reductases (SDR) family.</text>
</comment>
<dbReference type="PRINTS" id="PR00081">
    <property type="entry name" value="GDHRDH"/>
</dbReference>
<dbReference type="FunFam" id="3.40.50.720:FF:000185">
    <property type="entry name" value="peroxisomal multifunctional enzyme type 2"/>
    <property type="match status" value="1"/>
</dbReference>
<keyword evidence="4" id="KW-0276">Fatty acid metabolism</keyword>
<dbReference type="Pfam" id="PF22622">
    <property type="entry name" value="MFE-2_hydrat-2_N"/>
    <property type="match status" value="1"/>
</dbReference>
<dbReference type="PANTHER" id="PTHR45024:SF2">
    <property type="entry name" value="SCP2 DOMAIN-CONTAINING PROTEIN"/>
    <property type="match status" value="1"/>
</dbReference>
<keyword evidence="12" id="KW-1185">Reference proteome</keyword>
<evidence type="ECO:0000313" key="12">
    <source>
        <dbReference type="Proteomes" id="UP000410492"/>
    </source>
</evidence>
<dbReference type="InterPro" id="IPR036291">
    <property type="entry name" value="NAD(P)-bd_dom_sf"/>
</dbReference>
<evidence type="ECO:0000313" key="11">
    <source>
        <dbReference type="EMBL" id="VEN55625.1"/>
    </source>
</evidence>
<evidence type="ECO:0000259" key="10">
    <source>
        <dbReference type="SMART" id="SM00822"/>
    </source>
</evidence>
<evidence type="ECO:0000256" key="1">
    <source>
        <dbReference type="ARBA" id="ARBA00004275"/>
    </source>
</evidence>